<dbReference type="InterPro" id="IPR000801">
    <property type="entry name" value="Esterase-like"/>
</dbReference>
<evidence type="ECO:0000313" key="4">
    <source>
        <dbReference type="Proteomes" id="UP001139286"/>
    </source>
</evidence>
<dbReference type="Proteomes" id="UP001139286">
    <property type="component" value="Unassembled WGS sequence"/>
</dbReference>
<dbReference type="SUPFAM" id="SSF53474">
    <property type="entry name" value="alpha/beta-Hydrolases"/>
    <property type="match status" value="1"/>
</dbReference>
<dbReference type="RefSeq" id="WP_226696243.1">
    <property type="nucleotide sequence ID" value="NZ_JAJAPX010000004.1"/>
</dbReference>
<dbReference type="InterPro" id="IPR029058">
    <property type="entry name" value="AB_hydrolase_fold"/>
</dbReference>
<evidence type="ECO:0000313" key="3">
    <source>
        <dbReference type="EMBL" id="MCB4808847.1"/>
    </source>
</evidence>
<protein>
    <recommendedName>
        <fullName evidence="5">Esterase</fullName>
    </recommendedName>
</protein>
<organism evidence="3 4">
    <name type="scientific">Neotamlana sargassicola</name>
    <dbReference type="NCBI Taxonomy" id="2883125"/>
    <lineage>
        <taxon>Bacteria</taxon>
        <taxon>Pseudomonadati</taxon>
        <taxon>Bacteroidota</taxon>
        <taxon>Flavobacteriia</taxon>
        <taxon>Flavobacteriales</taxon>
        <taxon>Flavobacteriaceae</taxon>
        <taxon>Neotamlana</taxon>
    </lineage>
</organism>
<dbReference type="EMBL" id="JAJAPX010000004">
    <property type="protein sequence ID" value="MCB4808847.1"/>
    <property type="molecule type" value="Genomic_DNA"/>
</dbReference>
<dbReference type="Gene3D" id="3.40.50.1820">
    <property type="entry name" value="alpha/beta hydrolase"/>
    <property type="match status" value="1"/>
</dbReference>
<dbReference type="PANTHER" id="PTHR40841:SF2">
    <property type="entry name" value="SIDEROPHORE-DEGRADING ESTERASE (EUROFUNG)"/>
    <property type="match status" value="1"/>
</dbReference>
<dbReference type="GO" id="GO:0016788">
    <property type="term" value="F:hydrolase activity, acting on ester bonds"/>
    <property type="evidence" value="ECO:0007669"/>
    <property type="project" value="TreeGrafter"/>
</dbReference>
<comment type="similarity">
    <text evidence="1">Belongs to the esterase D family.</text>
</comment>
<comment type="caution">
    <text evidence="3">The sequence shown here is derived from an EMBL/GenBank/DDBJ whole genome shotgun (WGS) entry which is preliminary data.</text>
</comment>
<keyword evidence="4" id="KW-1185">Reference proteome</keyword>
<proteinExistence type="inferred from homology"/>
<accession>A0A9X1I6Q8</accession>
<evidence type="ECO:0000256" key="2">
    <source>
        <dbReference type="ARBA" id="ARBA00022801"/>
    </source>
</evidence>
<evidence type="ECO:0008006" key="5">
    <source>
        <dbReference type="Google" id="ProtNLM"/>
    </source>
</evidence>
<dbReference type="PANTHER" id="PTHR40841">
    <property type="entry name" value="SIDEROPHORE TRIACETYLFUSARININE C ESTERASE"/>
    <property type="match status" value="1"/>
</dbReference>
<name>A0A9X1I6Q8_9FLAO</name>
<dbReference type="AlphaFoldDB" id="A0A9X1I6Q8"/>
<sequence>MTNIKLKITVIGFLLLFLNGFGQKTELGYKTENYKVYSEDKDEYILKITFPRNYSSDKEYKTLYYLDAYWLTEITLGSYTILNLCDYVEDVVFVGISLNGTQKDWNKQRDMDFTPSQFKNLGLFEDLKKSNQDNNIKITVKTGSGNQLNKESTGGANLFLDFLEKGVIEFVENKYPNFNKRRGLLGHSFGGLFGFYTLQNNPELFQDLLLISASLSWNSYELVNKENFSKLKDSKSEIKLYQSYGGEEIKGIKTSNNRINKIMAELELENLNYKFELVKNTNHHSVLSRAIYDGLLYLYKK</sequence>
<reference evidence="3" key="1">
    <citation type="submission" date="2021-10" db="EMBL/GenBank/DDBJ databases">
        <title>Tamlana sargassums sp. nov., and Tamlana laminarinivorans sp. nov., two new bacteria isolated from the brown alga.</title>
        <authorList>
            <person name="Li J."/>
        </authorList>
    </citation>
    <scope>NUCLEOTIDE SEQUENCE</scope>
    <source>
        <strain evidence="3">62-3</strain>
    </source>
</reference>
<dbReference type="InterPro" id="IPR052558">
    <property type="entry name" value="Siderophore_Hydrolase_D"/>
</dbReference>
<evidence type="ECO:0000256" key="1">
    <source>
        <dbReference type="ARBA" id="ARBA00005622"/>
    </source>
</evidence>
<gene>
    <name evidence="3" type="ORF">LG651_11340</name>
</gene>
<dbReference type="Pfam" id="PF00756">
    <property type="entry name" value="Esterase"/>
    <property type="match status" value="1"/>
</dbReference>
<keyword evidence="2" id="KW-0378">Hydrolase</keyword>